<dbReference type="Proteomes" id="UP000324233">
    <property type="component" value="Chromosome"/>
</dbReference>
<dbReference type="EMBL" id="CP042997">
    <property type="protein sequence ID" value="QEH35594.1"/>
    <property type="molecule type" value="Genomic_DNA"/>
</dbReference>
<feature type="transmembrane region" description="Helical" evidence="1">
    <location>
        <begin position="95"/>
        <end position="125"/>
    </location>
</feature>
<keyword evidence="1" id="KW-0472">Membrane</keyword>
<name>A0A5B9W5W1_9BACT</name>
<dbReference type="AlphaFoldDB" id="A0A5B9W5W1"/>
<protein>
    <submittedName>
        <fullName evidence="2">Uncharacterized protein</fullName>
    </submittedName>
</protein>
<sequence length="134" mass="14560">MSGAERLADRVGVLVVQKRAMPLSEVHLATYVSTTLVAGGLLGANLRVNSIARDFLDMGVEAVWGVDPLVQFYFFRGWPLSPCMFCLIHGMRFRGAGFAVGLALGLNLAVAGLILMGVAIVGELLMRRQRWNRA</sequence>
<keyword evidence="1" id="KW-0812">Transmembrane</keyword>
<evidence type="ECO:0000313" key="2">
    <source>
        <dbReference type="EMBL" id="QEH35594.1"/>
    </source>
</evidence>
<organism evidence="2 3">
    <name type="scientific">Aquisphaera giovannonii</name>
    <dbReference type="NCBI Taxonomy" id="406548"/>
    <lineage>
        <taxon>Bacteria</taxon>
        <taxon>Pseudomonadati</taxon>
        <taxon>Planctomycetota</taxon>
        <taxon>Planctomycetia</taxon>
        <taxon>Isosphaerales</taxon>
        <taxon>Isosphaeraceae</taxon>
        <taxon>Aquisphaera</taxon>
    </lineage>
</organism>
<keyword evidence="1" id="KW-1133">Transmembrane helix</keyword>
<dbReference type="KEGG" id="agv:OJF2_41470"/>
<reference evidence="2 3" key="1">
    <citation type="submission" date="2019-08" db="EMBL/GenBank/DDBJ databases">
        <title>Deep-cultivation of Planctomycetes and their phenomic and genomic characterization uncovers novel biology.</title>
        <authorList>
            <person name="Wiegand S."/>
            <person name="Jogler M."/>
            <person name="Boedeker C."/>
            <person name="Pinto D."/>
            <person name="Vollmers J."/>
            <person name="Rivas-Marin E."/>
            <person name="Kohn T."/>
            <person name="Peeters S.H."/>
            <person name="Heuer A."/>
            <person name="Rast P."/>
            <person name="Oberbeckmann S."/>
            <person name="Bunk B."/>
            <person name="Jeske O."/>
            <person name="Meyerdierks A."/>
            <person name="Storesund J.E."/>
            <person name="Kallscheuer N."/>
            <person name="Luecker S."/>
            <person name="Lage O.M."/>
            <person name="Pohl T."/>
            <person name="Merkel B.J."/>
            <person name="Hornburger P."/>
            <person name="Mueller R.-W."/>
            <person name="Bruemmer F."/>
            <person name="Labrenz M."/>
            <person name="Spormann A.M."/>
            <person name="Op den Camp H."/>
            <person name="Overmann J."/>
            <person name="Amann R."/>
            <person name="Jetten M.S.M."/>
            <person name="Mascher T."/>
            <person name="Medema M.H."/>
            <person name="Devos D.P."/>
            <person name="Kaster A.-K."/>
            <person name="Ovreas L."/>
            <person name="Rohde M."/>
            <person name="Galperin M.Y."/>
            <person name="Jogler C."/>
        </authorList>
    </citation>
    <scope>NUCLEOTIDE SEQUENCE [LARGE SCALE GENOMIC DNA]</scope>
    <source>
        <strain evidence="2 3">OJF2</strain>
    </source>
</reference>
<accession>A0A5B9W5W1</accession>
<evidence type="ECO:0000256" key="1">
    <source>
        <dbReference type="SAM" id="Phobius"/>
    </source>
</evidence>
<gene>
    <name evidence="2" type="ORF">OJF2_41470</name>
</gene>
<dbReference type="RefSeq" id="WP_148595379.1">
    <property type="nucleotide sequence ID" value="NZ_CP042997.1"/>
</dbReference>
<keyword evidence="3" id="KW-1185">Reference proteome</keyword>
<evidence type="ECO:0000313" key="3">
    <source>
        <dbReference type="Proteomes" id="UP000324233"/>
    </source>
</evidence>
<proteinExistence type="predicted"/>